<name>A0A7N0TN95_KALFE</name>
<evidence type="ECO:0000313" key="2">
    <source>
        <dbReference type="Proteomes" id="UP000594263"/>
    </source>
</evidence>
<dbReference type="PANTHER" id="PTHR35687:SF1">
    <property type="entry name" value="OS07G0516700 PROTEIN"/>
    <property type="match status" value="1"/>
</dbReference>
<protein>
    <submittedName>
        <fullName evidence="1">Uncharacterized protein</fullName>
    </submittedName>
</protein>
<accession>A0A7N0TN95</accession>
<evidence type="ECO:0000313" key="1">
    <source>
        <dbReference type="EnsemblPlants" id="Kaladp0040s0354.1.v1.1.CDS.1"/>
    </source>
</evidence>
<organism evidence="1 2">
    <name type="scientific">Kalanchoe fedtschenkoi</name>
    <name type="common">Lavender scallops</name>
    <name type="synonym">South American air plant</name>
    <dbReference type="NCBI Taxonomy" id="63787"/>
    <lineage>
        <taxon>Eukaryota</taxon>
        <taxon>Viridiplantae</taxon>
        <taxon>Streptophyta</taxon>
        <taxon>Embryophyta</taxon>
        <taxon>Tracheophyta</taxon>
        <taxon>Spermatophyta</taxon>
        <taxon>Magnoliopsida</taxon>
        <taxon>eudicotyledons</taxon>
        <taxon>Gunneridae</taxon>
        <taxon>Pentapetalae</taxon>
        <taxon>Saxifragales</taxon>
        <taxon>Crassulaceae</taxon>
        <taxon>Kalanchoe</taxon>
    </lineage>
</organism>
<dbReference type="AlphaFoldDB" id="A0A7N0TN95"/>
<reference evidence="1" key="1">
    <citation type="submission" date="2021-01" db="UniProtKB">
        <authorList>
            <consortium name="EnsemblPlants"/>
        </authorList>
    </citation>
    <scope>IDENTIFICATION</scope>
</reference>
<dbReference type="PANTHER" id="PTHR35687">
    <property type="entry name" value="OS07G0516700 PROTEIN"/>
    <property type="match status" value="1"/>
</dbReference>
<sequence>MPAIFKNHHAYSKMDVEDPEDRTHRRAQFLIYKTLQEADDAHRIRSHANKKRSGGSYFGIRFGNLRVKVGQRVKKLRNSLCFNVSLARIGVYRRVVAQLKTWRKLMAGRERFGSAAAATALHRPLFITA</sequence>
<dbReference type="Gramene" id="Kaladp0040s0354.1.v1.1">
    <property type="protein sequence ID" value="Kaladp0040s0354.1.v1.1.CDS.1"/>
    <property type="gene ID" value="Kaladp0040s0354.v1.1"/>
</dbReference>
<keyword evidence="2" id="KW-1185">Reference proteome</keyword>
<dbReference type="EnsemblPlants" id="Kaladp0040s0354.1.v1.1">
    <property type="protein sequence ID" value="Kaladp0040s0354.1.v1.1.CDS.1"/>
    <property type="gene ID" value="Kaladp0040s0354.v1.1"/>
</dbReference>
<dbReference type="OMA" id="RIRSHAN"/>
<dbReference type="Proteomes" id="UP000594263">
    <property type="component" value="Unplaced"/>
</dbReference>
<proteinExistence type="predicted"/>